<dbReference type="GO" id="GO:0000166">
    <property type="term" value="F:nucleotide binding"/>
    <property type="evidence" value="ECO:0007669"/>
    <property type="project" value="UniProtKB-KW"/>
</dbReference>
<comment type="caution">
    <text evidence="10">The sequence shown here is derived from an EMBL/GenBank/DDBJ whole genome shotgun (WGS) entry which is preliminary data.</text>
</comment>
<keyword evidence="3 8" id="KW-0812">Transmembrane</keyword>
<comment type="subcellular location">
    <subcellularLocation>
        <location evidence="1">Cell membrane</location>
    </subcellularLocation>
</comment>
<dbReference type="RefSeq" id="WP_221457940.1">
    <property type="nucleotide sequence ID" value="NZ_JACHMG010000001.1"/>
</dbReference>
<evidence type="ECO:0000256" key="6">
    <source>
        <dbReference type="ARBA" id="ARBA00023118"/>
    </source>
</evidence>
<evidence type="ECO:0000256" key="8">
    <source>
        <dbReference type="SAM" id="Phobius"/>
    </source>
</evidence>
<proteinExistence type="predicted"/>
<keyword evidence="4" id="KW-0547">Nucleotide-binding</keyword>
<keyword evidence="11" id="KW-1185">Reference proteome</keyword>
<evidence type="ECO:0000259" key="9">
    <source>
        <dbReference type="Pfam" id="PF18967"/>
    </source>
</evidence>
<evidence type="ECO:0000313" key="11">
    <source>
        <dbReference type="Proteomes" id="UP000581769"/>
    </source>
</evidence>
<organism evidence="10 11">
    <name type="scientific">Amycolatopsis jiangsuensis</name>
    <dbReference type="NCBI Taxonomy" id="1181879"/>
    <lineage>
        <taxon>Bacteria</taxon>
        <taxon>Bacillati</taxon>
        <taxon>Actinomycetota</taxon>
        <taxon>Actinomycetes</taxon>
        <taxon>Pseudonocardiales</taxon>
        <taxon>Pseudonocardiaceae</taxon>
        <taxon>Amycolatopsis</taxon>
    </lineage>
</organism>
<dbReference type="EMBL" id="JACHMG010000001">
    <property type="protein sequence ID" value="MBB4687399.1"/>
    <property type="molecule type" value="Genomic_DNA"/>
</dbReference>
<dbReference type="Pfam" id="PF18967">
    <property type="entry name" value="PycTM"/>
    <property type="match status" value="1"/>
</dbReference>
<feature type="domain" description="Pycsar effector protein" evidence="9">
    <location>
        <begin position="26"/>
        <end position="179"/>
    </location>
</feature>
<evidence type="ECO:0000256" key="1">
    <source>
        <dbReference type="ARBA" id="ARBA00004236"/>
    </source>
</evidence>
<feature type="transmembrane region" description="Helical" evidence="8">
    <location>
        <begin position="78"/>
        <end position="98"/>
    </location>
</feature>
<keyword evidence="5 8" id="KW-1133">Transmembrane helix</keyword>
<keyword evidence="7 8" id="KW-0472">Membrane</keyword>
<evidence type="ECO:0000313" key="10">
    <source>
        <dbReference type="EMBL" id="MBB4687399.1"/>
    </source>
</evidence>
<evidence type="ECO:0000256" key="5">
    <source>
        <dbReference type="ARBA" id="ARBA00022989"/>
    </source>
</evidence>
<evidence type="ECO:0000256" key="3">
    <source>
        <dbReference type="ARBA" id="ARBA00022692"/>
    </source>
</evidence>
<dbReference type="GO" id="GO:0005886">
    <property type="term" value="C:plasma membrane"/>
    <property type="evidence" value="ECO:0007669"/>
    <property type="project" value="UniProtKB-SubCell"/>
</dbReference>
<name>A0A840J0X5_9PSEU</name>
<dbReference type="AlphaFoldDB" id="A0A840J0X5"/>
<evidence type="ECO:0000256" key="2">
    <source>
        <dbReference type="ARBA" id="ARBA00022475"/>
    </source>
</evidence>
<reference evidence="10 11" key="1">
    <citation type="submission" date="2020-08" db="EMBL/GenBank/DDBJ databases">
        <title>Sequencing the genomes of 1000 actinobacteria strains.</title>
        <authorList>
            <person name="Klenk H.-P."/>
        </authorList>
    </citation>
    <scope>NUCLEOTIDE SEQUENCE [LARGE SCALE GENOMIC DNA]</scope>
    <source>
        <strain evidence="10 11">DSM 45859</strain>
    </source>
</reference>
<evidence type="ECO:0000256" key="7">
    <source>
        <dbReference type="ARBA" id="ARBA00023136"/>
    </source>
</evidence>
<keyword evidence="6" id="KW-0051">Antiviral defense</keyword>
<sequence>MRRRVHTPLKGTSADDEKLRLAIDSAWKIHATLADWTGKVDTKASFCFAVESAALATVTTLATNGRFFSNREHWLQGWVFGAGILLLILASLSAAMVVRPRLRRKKMKSEWRENYIYFGHLQHWDPKLLEETLRKSEPLPVLAAQLVNMSKIAWRKHLMVQISLTLGLLGLGFLGVSILI</sequence>
<accession>A0A840J0X5</accession>
<dbReference type="InterPro" id="IPR043760">
    <property type="entry name" value="PycTM_dom"/>
</dbReference>
<feature type="transmembrane region" description="Helical" evidence="8">
    <location>
        <begin position="158"/>
        <end position="179"/>
    </location>
</feature>
<protein>
    <recommendedName>
        <fullName evidence="9">Pycsar effector protein domain-containing protein</fullName>
    </recommendedName>
</protein>
<dbReference type="GO" id="GO:0051607">
    <property type="term" value="P:defense response to virus"/>
    <property type="evidence" value="ECO:0007669"/>
    <property type="project" value="UniProtKB-KW"/>
</dbReference>
<gene>
    <name evidence="10" type="ORF">BJY18_004884</name>
</gene>
<keyword evidence="2" id="KW-1003">Cell membrane</keyword>
<dbReference type="Proteomes" id="UP000581769">
    <property type="component" value="Unassembled WGS sequence"/>
</dbReference>
<evidence type="ECO:0000256" key="4">
    <source>
        <dbReference type="ARBA" id="ARBA00022741"/>
    </source>
</evidence>